<name>A0A2C9UN55_MANES</name>
<accession>A0A2C9UN55</accession>
<protein>
    <submittedName>
        <fullName evidence="2">Uncharacterized protein</fullName>
    </submittedName>
</protein>
<gene>
    <name evidence="2" type="ORF">MANES_13G014500</name>
</gene>
<dbReference type="EMBL" id="CM004399">
    <property type="protein sequence ID" value="OAY32391.1"/>
    <property type="molecule type" value="Genomic_DNA"/>
</dbReference>
<reference evidence="2" key="1">
    <citation type="submission" date="2016-02" db="EMBL/GenBank/DDBJ databases">
        <title>WGS assembly of Manihot esculenta.</title>
        <authorList>
            <person name="Bredeson J.V."/>
            <person name="Prochnik S.E."/>
            <person name="Lyons J.B."/>
            <person name="Schmutz J."/>
            <person name="Grimwood J."/>
            <person name="Vrebalov J."/>
            <person name="Bart R.S."/>
            <person name="Amuge T."/>
            <person name="Ferguson M.E."/>
            <person name="Green R."/>
            <person name="Putnam N."/>
            <person name="Stites J."/>
            <person name="Rounsley S."/>
            <person name="Rokhsar D.S."/>
        </authorList>
    </citation>
    <scope>NUCLEOTIDE SEQUENCE [LARGE SCALE GENOMIC DNA]</scope>
    <source>
        <tissue evidence="2">Leaf</tissue>
    </source>
</reference>
<proteinExistence type="predicted"/>
<keyword evidence="1" id="KW-0812">Transmembrane</keyword>
<keyword evidence="1" id="KW-0472">Membrane</keyword>
<dbReference type="AlphaFoldDB" id="A0A2C9UN55"/>
<keyword evidence="1" id="KW-1133">Transmembrane helix</keyword>
<organism evidence="2">
    <name type="scientific">Manihot esculenta</name>
    <name type="common">Cassava</name>
    <name type="synonym">Jatropha manihot</name>
    <dbReference type="NCBI Taxonomy" id="3983"/>
    <lineage>
        <taxon>Eukaryota</taxon>
        <taxon>Viridiplantae</taxon>
        <taxon>Streptophyta</taxon>
        <taxon>Embryophyta</taxon>
        <taxon>Tracheophyta</taxon>
        <taxon>Spermatophyta</taxon>
        <taxon>Magnoliopsida</taxon>
        <taxon>eudicotyledons</taxon>
        <taxon>Gunneridae</taxon>
        <taxon>Pentapetalae</taxon>
        <taxon>rosids</taxon>
        <taxon>fabids</taxon>
        <taxon>Malpighiales</taxon>
        <taxon>Euphorbiaceae</taxon>
        <taxon>Crotonoideae</taxon>
        <taxon>Manihoteae</taxon>
        <taxon>Manihot</taxon>
    </lineage>
</organism>
<evidence type="ECO:0000256" key="1">
    <source>
        <dbReference type="SAM" id="Phobius"/>
    </source>
</evidence>
<sequence>MAEDFPVCALSSRLELGWFGLMEYRRLLHNYIGFNLCLLWFSFLKSCFSG</sequence>
<feature type="transmembrane region" description="Helical" evidence="1">
    <location>
        <begin position="28"/>
        <end position="48"/>
    </location>
</feature>
<evidence type="ECO:0000313" key="2">
    <source>
        <dbReference type="EMBL" id="OAY32391.1"/>
    </source>
</evidence>